<sequence length="88" mass="9943">MSHQEPAVSGVTHHRAHASMLTKTGARTFLLAPSLGAKRNVVEMTPRRIFRRERRFQGTFANDRLYRYAGWISCADPWTGAIKGETDV</sequence>
<name>A0ABT3YJ31_9HYPH</name>
<evidence type="ECO:0000313" key="1">
    <source>
        <dbReference type="EMBL" id="MCY0095915.1"/>
    </source>
</evidence>
<reference evidence="1" key="1">
    <citation type="submission" date="2022-10" db="EMBL/GenBank/DDBJ databases">
        <title>Hoeflea sp. J2-29, isolated from marine algae.</title>
        <authorList>
            <person name="Kristyanto S."/>
            <person name="Kim J.M."/>
            <person name="Jeon C.O."/>
        </authorList>
    </citation>
    <scope>NUCLEOTIDE SEQUENCE</scope>
    <source>
        <strain evidence="1">J2-29</strain>
    </source>
</reference>
<dbReference type="Proteomes" id="UP001081283">
    <property type="component" value="Unassembled WGS sequence"/>
</dbReference>
<dbReference type="EMBL" id="JAOVZQ010000001">
    <property type="protein sequence ID" value="MCY0095915.1"/>
    <property type="molecule type" value="Genomic_DNA"/>
</dbReference>
<protein>
    <submittedName>
        <fullName evidence="1">Uncharacterized protein</fullName>
    </submittedName>
</protein>
<dbReference type="RefSeq" id="WP_267613778.1">
    <property type="nucleotide sequence ID" value="NZ_JAOVZQ010000001.1"/>
</dbReference>
<keyword evidence="2" id="KW-1185">Reference proteome</keyword>
<comment type="caution">
    <text evidence="1">The sequence shown here is derived from an EMBL/GenBank/DDBJ whole genome shotgun (WGS) entry which is preliminary data.</text>
</comment>
<organism evidence="1 2">
    <name type="scientific">Hoeflea ulvae</name>
    <dbReference type="NCBI Taxonomy" id="2983764"/>
    <lineage>
        <taxon>Bacteria</taxon>
        <taxon>Pseudomonadati</taxon>
        <taxon>Pseudomonadota</taxon>
        <taxon>Alphaproteobacteria</taxon>
        <taxon>Hyphomicrobiales</taxon>
        <taxon>Rhizobiaceae</taxon>
        <taxon>Hoeflea</taxon>
    </lineage>
</organism>
<proteinExistence type="predicted"/>
<accession>A0ABT3YJ31</accession>
<gene>
    <name evidence="1" type="ORF">OEG82_18100</name>
</gene>
<evidence type="ECO:0000313" key="2">
    <source>
        <dbReference type="Proteomes" id="UP001081283"/>
    </source>
</evidence>